<dbReference type="STRING" id="2711.A0A067DD23"/>
<accession>A0A067DD23</accession>
<organism evidence="2 3">
    <name type="scientific">Citrus sinensis</name>
    <name type="common">Sweet orange</name>
    <name type="synonym">Citrus aurantium var. sinensis</name>
    <dbReference type="NCBI Taxonomy" id="2711"/>
    <lineage>
        <taxon>Eukaryota</taxon>
        <taxon>Viridiplantae</taxon>
        <taxon>Streptophyta</taxon>
        <taxon>Embryophyta</taxon>
        <taxon>Tracheophyta</taxon>
        <taxon>Spermatophyta</taxon>
        <taxon>Magnoliopsida</taxon>
        <taxon>eudicotyledons</taxon>
        <taxon>Gunneridae</taxon>
        <taxon>Pentapetalae</taxon>
        <taxon>rosids</taxon>
        <taxon>malvids</taxon>
        <taxon>Sapindales</taxon>
        <taxon>Rutaceae</taxon>
        <taxon>Aurantioideae</taxon>
        <taxon>Citrus</taxon>
    </lineage>
</organism>
<evidence type="ECO:0000313" key="2">
    <source>
        <dbReference type="EMBL" id="KDO40899.1"/>
    </source>
</evidence>
<proteinExistence type="predicted"/>
<reference evidence="2 3" key="1">
    <citation type="submission" date="2014-04" db="EMBL/GenBank/DDBJ databases">
        <authorList>
            <consortium name="International Citrus Genome Consortium"/>
            <person name="Gmitter F."/>
            <person name="Chen C."/>
            <person name="Farmerie W."/>
            <person name="Harkins T."/>
            <person name="Desany B."/>
            <person name="Mohiuddin M."/>
            <person name="Kodira C."/>
            <person name="Borodovsky M."/>
            <person name="Lomsadze A."/>
            <person name="Burns P."/>
            <person name="Jenkins J."/>
            <person name="Prochnik S."/>
            <person name="Shu S."/>
            <person name="Chapman J."/>
            <person name="Pitluck S."/>
            <person name="Schmutz J."/>
            <person name="Rokhsar D."/>
        </authorList>
    </citation>
    <scope>NUCLEOTIDE SEQUENCE</scope>
</reference>
<feature type="region of interest" description="Disordered" evidence="1">
    <location>
        <begin position="71"/>
        <end position="99"/>
    </location>
</feature>
<gene>
    <name evidence="2" type="ORF">CISIN_1g038585mg</name>
</gene>
<feature type="compositionally biased region" description="Basic and acidic residues" evidence="1">
    <location>
        <begin position="83"/>
        <end position="99"/>
    </location>
</feature>
<feature type="non-terminal residue" evidence="2">
    <location>
        <position position="99"/>
    </location>
</feature>
<dbReference type="Proteomes" id="UP000027120">
    <property type="component" value="Unassembled WGS sequence"/>
</dbReference>
<dbReference type="EMBL" id="KK785778">
    <property type="protein sequence ID" value="KDO40899.1"/>
    <property type="molecule type" value="Genomic_DNA"/>
</dbReference>
<evidence type="ECO:0000256" key="1">
    <source>
        <dbReference type="SAM" id="MobiDB-lite"/>
    </source>
</evidence>
<protein>
    <submittedName>
        <fullName evidence="2">Uncharacterized protein</fullName>
    </submittedName>
</protein>
<name>A0A067DD23_CITSI</name>
<sequence length="99" mass="11525">MISSLLNHREIGRVCRLVVRFLDVTVSRAMGCFFGCFRIRDDRARISHTTRPNKHTEAVISKNRLSSLFLSEEKEESWSNDIESQRLESPEIDKSLKDE</sequence>
<evidence type="ECO:0000313" key="3">
    <source>
        <dbReference type="Proteomes" id="UP000027120"/>
    </source>
</evidence>
<dbReference type="AlphaFoldDB" id="A0A067DD23"/>
<keyword evidence="3" id="KW-1185">Reference proteome</keyword>